<dbReference type="InParanoid" id="A0A251T5G6"/>
<evidence type="ECO:0000313" key="8">
    <source>
        <dbReference type="Proteomes" id="UP000215914"/>
    </source>
</evidence>
<dbReference type="EC" id="2.4.1.-" evidence="5"/>
<keyword evidence="2 4" id="KW-0808">Transferase</keyword>
<evidence type="ECO:0000256" key="4">
    <source>
        <dbReference type="RuleBase" id="RU003718"/>
    </source>
</evidence>
<evidence type="ECO:0000256" key="3">
    <source>
        <dbReference type="ARBA" id="ARBA00053747"/>
    </source>
</evidence>
<dbReference type="FunFam" id="3.40.50.2000:FF:000056">
    <property type="entry name" value="Glycosyltransferase"/>
    <property type="match status" value="1"/>
</dbReference>
<keyword evidence="4" id="KW-0328">Glycosyltransferase</keyword>
<dbReference type="OrthoDB" id="5835829at2759"/>
<protein>
    <recommendedName>
        <fullName evidence="5">Glycosyltransferase</fullName>
        <ecNumber evidence="5">2.4.1.-</ecNumber>
    </recommendedName>
</protein>
<gene>
    <name evidence="7" type="primary">U71E1</name>
    <name evidence="7" type="ORF">HannXRQ_Chr12g0380351</name>
    <name evidence="6" type="ORF">HanXRQr2_Chr12g0554401</name>
</gene>
<keyword evidence="8" id="KW-1185">Reference proteome</keyword>
<dbReference type="InterPro" id="IPR002213">
    <property type="entry name" value="UDP_glucos_trans"/>
</dbReference>
<name>A0A251T5G6_HELAN</name>
<dbReference type="Pfam" id="PF00201">
    <property type="entry name" value="UDPGT"/>
    <property type="match status" value="1"/>
</dbReference>
<evidence type="ECO:0000256" key="2">
    <source>
        <dbReference type="ARBA" id="ARBA00022679"/>
    </source>
</evidence>
<evidence type="ECO:0000256" key="5">
    <source>
        <dbReference type="RuleBase" id="RU362057"/>
    </source>
</evidence>
<evidence type="ECO:0000313" key="7">
    <source>
        <dbReference type="EMBL" id="OTG06043.1"/>
    </source>
</evidence>
<dbReference type="InterPro" id="IPR035595">
    <property type="entry name" value="UDP_glycos_trans_CS"/>
</dbReference>
<comment type="function">
    <text evidence="3">May glycosylate diterpenes or flavonols in leaves.</text>
</comment>
<dbReference type="CDD" id="cd03784">
    <property type="entry name" value="GT1_Gtf-like"/>
    <property type="match status" value="1"/>
</dbReference>
<evidence type="ECO:0000256" key="1">
    <source>
        <dbReference type="ARBA" id="ARBA00009995"/>
    </source>
</evidence>
<comment type="similarity">
    <text evidence="1 4">Belongs to the UDP-glycosyltransferase family.</text>
</comment>
<dbReference type="Gramene" id="mRNA:HanXRQr2_Chr12g0554401">
    <property type="protein sequence ID" value="CDS:HanXRQr2_Chr12g0554401.1"/>
    <property type="gene ID" value="HanXRQr2_Chr12g0554401"/>
</dbReference>
<proteinExistence type="inferred from homology"/>
<dbReference type="EMBL" id="CM007901">
    <property type="protein sequence ID" value="OTG06043.1"/>
    <property type="molecule type" value="Genomic_DNA"/>
</dbReference>
<accession>A0A251T5G6</accession>
<dbReference type="Gene3D" id="3.40.50.2000">
    <property type="entry name" value="Glycogen Phosphorylase B"/>
    <property type="match status" value="2"/>
</dbReference>
<reference evidence="7" key="2">
    <citation type="submission" date="2017-02" db="EMBL/GenBank/DDBJ databases">
        <title>Sunflower complete genome.</title>
        <authorList>
            <person name="Langlade N."/>
            <person name="Munos S."/>
        </authorList>
    </citation>
    <scope>NUCLEOTIDE SEQUENCE [LARGE SCALE GENOMIC DNA]</scope>
    <source>
        <tissue evidence="7">Leaves</tissue>
    </source>
</reference>
<organism evidence="7 8">
    <name type="scientific">Helianthus annuus</name>
    <name type="common">Common sunflower</name>
    <dbReference type="NCBI Taxonomy" id="4232"/>
    <lineage>
        <taxon>Eukaryota</taxon>
        <taxon>Viridiplantae</taxon>
        <taxon>Streptophyta</taxon>
        <taxon>Embryophyta</taxon>
        <taxon>Tracheophyta</taxon>
        <taxon>Spermatophyta</taxon>
        <taxon>Magnoliopsida</taxon>
        <taxon>eudicotyledons</taxon>
        <taxon>Gunneridae</taxon>
        <taxon>Pentapetalae</taxon>
        <taxon>asterids</taxon>
        <taxon>campanulids</taxon>
        <taxon>Asterales</taxon>
        <taxon>Asteraceae</taxon>
        <taxon>Asteroideae</taxon>
        <taxon>Heliantheae alliance</taxon>
        <taxon>Heliantheae</taxon>
        <taxon>Helianthus</taxon>
    </lineage>
</organism>
<dbReference type="FunCoup" id="A0A251T5G6">
    <property type="interactions" value="867"/>
</dbReference>
<dbReference type="InterPro" id="IPR050481">
    <property type="entry name" value="UDP-glycosyltransf_plant"/>
</dbReference>
<dbReference type="AlphaFoldDB" id="A0A251T5G6"/>
<dbReference type="PANTHER" id="PTHR48048">
    <property type="entry name" value="GLYCOSYLTRANSFERASE"/>
    <property type="match status" value="1"/>
</dbReference>
<dbReference type="GO" id="GO:0035251">
    <property type="term" value="F:UDP-glucosyltransferase activity"/>
    <property type="evidence" value="ECO:0007669"/>
    <property type="project" value="InterPro"/>
</dbReference>
<dbReference type="PANTHER" id="PTHR48048:SF72">
    <property type="entry name" value="GLYCOSYLTRANSFERASE"/>
    <property type="match status" value="1"/>
</dbReference>
<dbReference type="SUPFAM" id="SSF53756">
    <property type="entry name" value="UDP-Glycosyltransferase/glycogen phosphorylase"/>
    <property type="match status" value="1"/>
</dbReference>
<reference evidence="6" key="3">
    <citation type="submission" date="2020-06" db="EMBL/GenBank/DDBJ databases">
        <title>Helianthus annuus Genome sequencing and assembly Release 2.</title>
        <authorList>
            <person name="Gouzy J."/>
            <person name="Langlade N."/>
            <person name="Munos S."/>
        </authorList>
    </citation>
    <scope>NUCLEOTIDE SEQUENCE</scope>
    <source>
        <tissue evidence="6">Leaves</tissue>
    </source>
</reference>
<dbReference type="PROSITE" id="PS00375">
    <property type="entry name" value="UDPGT"/>
    <property type="match status" value="1"/>
</dbReference>
<evidence type="ECO:0000313" key="6">
    <source>
        <dbReference type="EMBL" id="KAF5779018.1"/>
    </source>
</evidence>
<dbReference type="Proteomes" id="UP000215914">
    <property type="component" value="Chromosome 12"/>
</dbReference>
<dbReference type="EMBL" id="MNCJ02000327">
    <property type="protein sequence ID" value="KAF5779018.1"/>
    <property type="molecule type" value="Genomic_DNA"/>
</dbReference>
<dbReference type="OMA" id="DSHGTED"/>
<reference evidence="6 8" key="1">
    <citation type="journal article" date="2017" name="Nature">
        <title>The sunflower genome provides insights into oil metabolism, flowering and Asterid evolution.</title>
        <authorList>
            <person name="Badouin H."/>
            <person name="Gouzy J."/>
            <person name="Grassa C.J."/>
            <person name="Murat F."/>
            <person name="Staton S.E."/>
            <person name="Cottret L."/>
            <person name="Lelandais-Briere C."/>
            <person name="Owens G.L."/>
            <person name="Carrere S."/>
            <person name="Mayjonade B."/>
            <person name="Legrand L."/>
            <person name="Gill N."/>
            <person name="Kane N.C."/>
            <person name="Bowers J.E."/>
            <person name="Hubner S."/>
            <person name="Bellec A."/>
            <person name="Berard A."/>
            <person name="Berges H."/>
            <person name="Blanchet N."/>
            <person name="Boniface M.C."/>
            <person name="Brunel D."/>
            <person name="Catrice O."/>
            <person name="Chaidir N."/>
            <person name="Claudel C."/>
            <person name="Donnadieu C."/>
            <person name="Faraut T."/>
            <person name="Fievet G."/>
            <person name="Helmstetter N."/>
            <person name="King M."/>
            <person name="Knapp S.J."/>
            <person name="Lai Z."/>
            <person name="Le Paslier M.C."/>
            <person name="Lippi Y."/>
            <person name="Lorenzon L."/>
            <person name="Mandel J.R."/>
            <person name="Marage G."/>
            <person name="Marchand G."/>
            <person name="Marquand E."/>
            <person name="Bret-Mestries E."/>
            <person name="Morien E."/>
            <person name="Nambeesan S."/>
            <person name="Nguyen T."/>
            <person name="Pegot-Espagnet P."/>
            <person name="Pouilly N."/>
            <person name="Raftis F."/>
            <person name="Sallet E."/>
            <person name="Schiex T."/>
            <person name="Thomas J."/>
            <person name="Vandecasteele C."/>
            <person name="Vares D."/>
            <person name="Vear F."/>
            <person name="Vautrin S."/>
            <person name="Crespi M."/>
            <person name="Mangin B."/>
            <person name="Burke J.M."/>
            <person name="Salse J."/>
            <person name="Munos S."/>
            <person name="Vincourt P."/>
            <person name="Rieseberg L.H."/>
            <person name="Langlade N.B."/>
        </authorList>
    </citation>
    <scope>NUCLEOTIDE SEQUENCE [LARGE SCALE GENOMIC DNA]</scope>
    <source>
        <strain evidence="8">cv. SF193</strain>
        <tissue evidence="6">Leaves</tissue>
    </source>
</reference>
<sequence length="480" mass="52929">MQQMMTSELVFIPSPGAGHLPPTVELAKLLLHRDERLSVTIIIMNLPFGPKHNTQTPSCTPRLRFIDLPCGDSTMALITPKTFLSAFVEHHKSNVRDIVRGITESNSAQLAGFVVDMFCIAMTDVANEFGAPTYTYFTSGAATLGLMFYLQAKRDQEADDVTELKNSVTSELNAPGFINPVPANVLPEVVLDKEGGSKMFLDLAKRFRETSGIIVNTLQDLESQALKYLLCSSNEIPPVFAVGPILNLESKNLDNGKTDEIMRWLNKQPESSVVFLCFGSMGSFNEKQVKEIAVAIEQSGQRFLWSLRRPPPKEKFEYPKEYDNFEEVLPEGFLARTSSLGKVIGWAPQMAVLSHPSVGGFVSHCGWNSTLESIWCGVPVAAWPLYAEQQLNAFQLVVELGLAVEIRMDYRTDTRAGGGGSGMIVLAEEIEDGIRKLMSDDEMRKKVKDMKEKSRAAVLEGGSSHASVGKFIDLVVNVTI</sequence>